<feature type="region of interest" description="Disordered" evidence="1">
    <location>
        <begin position="95"/>
        <end position="126"/>
    </location>
</feature>
<comment type="caution">
    <text evidence="3">The sequence shown here is derived from an EMBL/GenBank/DDBJ whole genome shotgun (WGS) entry which is preliminary data.</text>
</comment>
<dbReference type="Gene3D" id="1.10.245.10">
    <property type="entry name" value="SWIB/MDM2 domain"/>
    <property type="match status" value="1"/>
</dbReference>
<organism evidence="3 4">
    <name type="scientific">Mikania micrantha</name>
    <name type="common">bitter vine</name>
    <dbReference type="NCBI Taxonomy" id="192012"/>
    <lineage>
        <taxon>Eukaryota</taxon>
        <taxon>Viridiplantae</taxon>
        <taxon>Streptophyta</taxon>
        <taxon>Embryophyta</taxon>
        <taxon>Tracheophyta</taxon>
        <taxon>Spermatophyta</taxon>
        <taxon>Magnoliopsida</taxon>
        <taxon>eudicotyledons</taxon>
        <taxon>Gunneridae</taxon>
        <taxon>Pentapetalae</taxon>
        <taxon>asterids</taxon>
        <taxon>campanulids</taxon>
        <taxon>Asterales</taxon>
        <taxon>Asteraceae</taxon>
        <taxon>Asteroideae</taxon>
        <taxon>Heliantheae alliance</taxon>
        <taxon>Eupatorieae</taxon>
        <taxon>Mikania</taxon>
    </lineage>
</organism>
<gene>
    <name evidence="3" type="ORF">E3N88_10132</name>
</gene>
<dbReference type="SUPFAM" id="SSF47592">
    <property type="entry name" value="SWIB/MDM2 domain"/>
    <property type="match status" value="1"/>
</dbReference>
<dbReference type="Proteomes" id="UP000326396">
    <property type="component" value="Linkage Group LG13"/>
</dbReference>
<dbReference type="PROSITE" id="PS51925">
    <property type="entry name" value="SWIB_MDM2"/>
    <property type="match status" value="1"/>
</dbReference>
<feature type="compositionally biased region" description="Polar residues" evidence="1">
    <location>
        <begin position="106"/>
        <end position="117"/>
    </location>
</feature>
<name>A0A5N6P9M0_9ASTR</name>
<dbReference type="AlphaFoldDB" id="A0A5N6P9M0"/>
<evidence type="ECO:0000313" key="4">
    <source>
        <dbReference type="Proteomes" id="UP000326396"/>
    </source>
</evidence>
<feature type="region of interest" description="Disordered" evidence="1">
    <location>
        <begin position="1"/>
        <end position="45"/>
    </location>
</feature>
<dbReference type="SMART" id="SM00151">
    <property type="entry name" value="SWIB"/>
    <property type="match status" value="1"/>
</dbReference>
<dbReference type="PANTHER" id="PTHR13844">
    <property type="entry name" value="SWI/SNF-RELATED MATRIX-ASSOCIATED ACTIN-DEPENDENT REGULATOR OF CHROMATIN SUBFAMILY D"/>
    <property type="match status" value="1"/>
</dbReference>
<dbReference type="OrthoDB" id="10263741at2759"/>
<dbReference type="CDD" id="cd10568">
    <property type="entry name" value="SWIB_like"/>
    <property type="match status" value="1"/>
</dbReference>
<protein>
    <recommendedName>
        <fullName evidence="2">DM2 domain-containing protein</fullName>
    </recommendedName>
</protein>
<reference evidence="3 4" key="1">
    <citation type="submission" date="2019-05" db="EMBL/GenBank/DDBJ databases">
        <title>Mikania micrantha, genome provides insights into the molecular mechanism of rapid growth.</title>
        <authorList>
            <person name="Liu B."/>
        </authorList>
    </citation>
    <scope>NUCLEOTIDE SEQUENCE [LARGE SCALE GENOMIC DNA]</scope>
    <source>
        <strain evidence="3">NLD-2019</strain>
        <tissue evidence="3">Leaf</tissue>
    </source>
</reference>
<dbReference type="InterPro" id="IPR003121">
    <property type="entry name" value="SWIB_MDM2_domain"/>
</dbReference>
<feature type="compositionally biased region" description="Polar residues" evidence="1">
    <location>
        <begin position="1"/>
        <end position="32"/>
    </location>
</feature>
<proteinExistence type="predicted"/>
<keyword evidence="4" id="KW-1185">Reference proteome</keyword>
<evidence type="ECO:0000256" key="1">
    <source>
        <dbReference type="SAM" id="MobiDB-lite"/>
    </source>
</evidence>
<dbReference type="InterPro" id="IPR036885">
    <property type="entry name" value="SWIB_MDM2_dom_sf"/>
</dbReference>
<evidence type="ECO:0000259" key="2">
    <source>
        <dbReference type="PROSITE" id="PS51925"/>
    </source>
</evidence>
<accession>A0A5N6P9M0</accession>
<feature type="domain" description="DM2" evidence="2">
    <location>
        <begin position="306"/>
        <end position="383"/>
    </location>
</feature>
<sequence>MEGISNNLMKNIGGSSVPTGFGAPSQSMTPPMNHSEMTEPQAQALAQSQYVQAQVQAHARAAHARFQAQLAQSQKQSLTGGVSGNVNVGVSSPSLVTPINVKRSGQKTSSRPPNSSGGAVGSPLKTMELTPVACKRKRAPPEKQIPENIAAFLPESVLYTQLLEFEGRVDAALARKKVDIEESVKNPTHVQKKLRIYVLNTFANQIQEGNKEKNEPPSWSLKILGRILENGSDSDPTPVLQKPTLIHPKFSSFFKKITIYLDQNLYPDNHVILWESSRSLSLNEGFEVKRKGDKEFTAIIRLEMNYKPEKFKLSTVLSEILGLEIETRPRIIAAIWHYVKIKKLQIPTDTSYFTCDPPLRKLFGEDKVKFSMISQRISQHLSQPQPIHLEHKIKLSGDNPVGNTCYDVLVDIPFTLDKDMFKFLQNLEKHGEIDACDEAICSAIKKIHEHRRRRAFFLGFSQSPSEFINDFVASQSKDLKTAAGDATCNAEKEQRAAFYNQPWIEDAVIRYLNRKPTTGSDAPGSR</sequence>
<evidence type="ECO:0000313" key="3">
    <source>
        <dbReference type="EMBL" id="KAD6118861.1"/>
    </source>
</evidence>
<dbReference type="InterPro" id="IPR019835">
    <property type="entry name" value="SWIB_domain"/>
</dbReference>
<dbReference type="Pfam" id="PF02201">
    <property type="entry name" value="SWIB"/>
    <property type="match status" value="1"/>
</dbReference>
<dbReference type="EMBL" id="SZYD01000005">
    <property type="protein sequence ID" value="KAD6118861.1"/>
    <property type="molecule type" value="Genomic_DNA"/>
</dbReference>